<comment type="caution">
    <text evidence="2">The sequence shown here is derived from an EMBL/GenBank/DDBJ whole genome shotgun (WGS) entry which is preliminary data.</text>
</comment>
<evidence type="ECO:0000313" key="3">
    <source>
        <dbReference type="Proteomes" id="UP001516351"/>
    </source>
</evidence>
<name>A0ABX2P8H8_9PROT</name>
<dbReference type="Proteomes" id="UP001516351">
    <property type="component" value="Unassembled WGS sequence"/>
</dbReference>
<evidence type="ECO:0000256" key="1">
    <source>
        <dbReference type="SAM" id="SignalP"/>
    </source>
</evidence>
<accession>A0ABX2P8H8</accession>
<proteinExistence type="predicted"/>
<keyword evidence="3" id="KW-1185">Reference proteome</keyword>
<protein>
    <submittedName>
        <fullName evidence="2">Uncharacterized protein</fullName>
    </submittedName>
</protein>
<evidence type="ECO:0000313" key="2">
    <source>
        <dbReference type="EMBL" id="NVN48151.1"/>
    </source>
</evidence>
<feature type="chain" id="PRO_5045579296" evidence="1">
    <location>
        <begin position="24"/>
        <end position="157"/>
    </location>
</feature>
<reference evidence="2 3" key="1">
    <citation type="submission" date="2020-06" db="EMBL/GenBank/DDBJ databases">
        <title>Synonyms of Asaia species.</title>
        <authorList>
            <person name="Sombolestani A."/>
        </authorList>
    </citation>
    <scope>NUCLEOTIDE SEQUENCE [LARGE SCALE GENOMIC DNA]</scope>
    <source>
        <strain evidence="2 3">LMG 27047</strain>
    </source>
</reference>
<feature type="signal peptide" evidence="1">
    <location>
        <begin position="1"/>
        <end position="23"/>
    </location>
</feature>
<gene>
    <name evidence="2" type="ORF">HW542_15230</name>
</gene>
<dbReference type="EMBL" id="JABXXV010000010">
    <property type="protein sequence ID" value="NVN48151.1"/>
    <property type="molecule type" value="Genomic_DNA"/>
</dbReference>
<organism evidence="2 3">
    <name type="scientific">Asaia spathodeae</name>
    <dbReference type="NCBI Taxonomy" id="657016"/>
    <lineage>
        <taxon>Bacteria</taxon>
        <taxon>Pseudomonadati</taxon>
        <taxon>Pseudomonadota</taxon>
        <taxon>Alphaproteobacteria</taxon>
        <taxon>Acetobacterales</taxon>
        <taxon>Acetobacteraceae</taxon>
        <taxon>Asaia</taxon>
    </lineage>
</organism>
<sequence>MIRRPLGLAGATLATMMGAVAHAQTFTPEHLDRMAQERQKEIGPRNWGAPPPVTHESYVKRSLPVSVECRSPRKDFEPLFAEPEGNSERVGVAAPQIAVTSVVTHGWRQVLRVGKSFAWIPEADVVPYQPLVKGNTTRCVVAGEAANGMVLFDHPAK</sequence>
<keyword evidence="1" id="KW-0732">Signal</keyword>
<dbReference type="RefSeq" id="WP_267312096.1">
    <property type="nucleotide sequence ID" value="NZ_JABXXU010000010.1"/>
</dbReference>